<dbReference type="AlphaFoldDB" id="A0AAV9F4B0"/>
<keyword evidence="7" id="KW-0472">Membrane</keyword>
<feature type="domain" description="Fringe-like glycosyltransferase" evidence="9">
    <location>
        <begin position="9"/>
        <end position="56"/>
    </location>
</feature>
<sequence>MRLVRVLSETYQLGLEDDVRWFVVGDDGTVFFPENLVTELSRYNWQEMCYVGSVSERVDMDDVLSYEMAHGAPLVSLHHLDWVSPIDPRIPNWLDSLSAYRADPGRALQQTICYEKTKNWSVSVSWAYTAHIHPWIVQPWELLIPTRTFTTWSNSSDDGPFTFNTRPVGRNPCERPLVYFLDEVEEVEGGPVVTTSYSRFRPGQECGRAGFREALKVETVRVVSKDGKR</sequence>
<evidence type="ECO:0000313" key="11">
    <source>
        <dbReference type="Proteomes" id="UP001180020"/>
    </source>
</evidence>
<proteinExistence type="predicted"/>
<dbReference type="Pfam" id="PF04646">
    <property type="entry name" value="DUF604"/>
    <property type="match status" value="1"/>
</dbReference>
<keyword evidence="5" id="KW-0735">Signal-anchor</keyword>
<organism evidence="10 11">
    <name type="scientific">Acorus calamus</name>
    <name type="common">Sweet flag</name>
    <dbReference type="NCBI Taxonomy" id="4465"/>
    <lineage>
        <taxon>Eukaryota</taxon>
        <taxon>Viridiplantae</taxon>
        <taxon>Streptophyta</taxon>
        <taxon>Embryophyta</taxon>
        <taxon>Tracheophyta</taxon>
        <taxon>Spermatophyta</taxon>
        <taxon>Magnoliopsida</taxon>
        <taxon>Liliopsida</taxon>
        <taxon>Acoraceae</taxon>
        <taxon>Acorus</taxon>
    </lineage>
</organism>
<dbReference type="Gene3D" id="3.90.550.50">
    <property type="match status" value="1"/>
</dbReference>
<evidence type="ECO:0000256" key="2">
    <source>
        <dbReference type="ARBA" id="ARBA00022676"/>
    </source>
</evidence>
<evidence type="ECO:0000313" key="10">
    <source>
        <dbReference type="EMBL" id="KAK1320449.1"/>
    </source>
</evidence>
<gene>
    <name evidence="10" type="ORF">QJS10_CPA03g01696</name>
</gene>
<keyword evidence="3" id="KW-0808">Transferase</keyword>
<dbReference type="PANTHER" id="PTHR10811">
    <property type="entry name" value="FRINGE-RELATED"/>
    <property type="match status" value="1"/>
</dbReference>
<dbReference type="Pfam" id="PF02434">
    <property type="entry name" value="Fringe"/>
    <property type="match status" value="1"/>
</dbReference>
<protein>
    <recommendedName>
        <fullName evidence="9">Fringe-like glycosyltransferase domain-containing protein</fullName>
    </recommendedName>
</protein>
<evidence type="ECO:0000256" key="4">
    <source>
        <dbReference type="ARBA" id="ARBA00022692"/>
    </source>
</evidence>
<evidence type="ECO:0000256" key="7">
    <source>
        <dbReference type="ARBA" id="ARBA00023136"/>
    </source>
</evidence>
<evidence type="ECO:0000256" key="5">
    <source>
        <dbReference type="ARBA" id="ARBA00022968"/>
    </source>
</evidence>
<dbReference type="GO" id="GO:0012505">
    <property type="term" value="C:endomembrane system"/>
    <property type="evidence" value="ECO:0007669"/>
    <property type="project" value="UniProtKB-SubCell"/>
</dbReference>
<keyword evidence="6" id="KW-1133">Transmembrane helix</keyword>
<evidence type="ECO:0000256" key="8">
    <source>
        <dbReference type="ARBA" id="ARBA00037847"/>
    </source>
</evidence>
<comment type="subcellular location">
    <subcellularLocation>
        <location evidence="8">Endomembrane system</location>
        <topology evidence="8">Single-pass membrane protein</topology>
    </subcellularLocation>
    <subcellularLocation>
        <location evidence="1">Membrane</location>
        <topology evidence="1">Single-pass type II membrane protein</topology>
    </subcellularLocation>
</comment>
<dbReference type="EMBL" id="JAUJYO010000003">
    <property type="protein sequence ID" value="KAK1320449.1"/>
    <property type="molecule type" value="Genomic_DNA"/>
</dbReference>
<keyword evidence="4" id="KW-0812">Transmembrane</keyword>
<evidence type="ECO:0000259" key="9">
    <source>
        <dbReference type="Pfam" id="PF02434"/>
    </source>
</evidence>
<keyword evidence="11" id="KW-1185">Reference proteome</keyword>
<dbReference type="GO" id="GO:0016757">
    <property type="term" value="F:glycosyltransferase activity"/>
    <property type="evidence" value="ECO:0007669"/>
    <property type="project" value="UniProtKB-KW"/>
</dbReference>
<keyword evidence="2" id="KW-0328">Glycosyltransferase</keyword>
<accession>A0AAV9F4B0</accession>
<comment type="caution">
    <text evidence="10">The sequence shown here is derived from an EMBL/GenBank/DDBJ whole genome shotgun (WGS) entry which is preliminary data.</text>
</comment>
<dbReference type="InterPro" id="IPR006740">
    <property type="entry name" value="DUF604"/>
</dbReference>
<dbReference type="InterPro" id="IPR003378">
    <property type="entry name" value="Fringe-like_glycosylTrfase"/>
</dbReference>
<dbReference type="GO" id="GO:0016020">
    <property type="term" value="C:membrane"/>
    <property type="evidence" value="ECO:0007669"/>
    <property type="project" value="UniProtKB-SubCell"/>
</dbReference>
<evidence type="ECO:0000256" key="3">
    <source>
        <dbReference type="ARBA" id="ARBA00022679"/>
    </source>
</evidence>
<reference evidence="10" key="1">
    <citation type="journal article" date="2023" name="Nat. Commun.">
        <title>Diploid and tetraploid genomes of Acorus and the evolution of monocots.</title>
        <authorList>
            <person name="Ma L."/>
            <person name="Liu K.W."/>
            <person name="Li Z."/>
            <person name="Hsiao Y.Y."/>
            <person name="Qi Y."/>
            <person name="Fu T."/>
            <person name="Tang G.D."/>
            <person name="Zhang D."/>
            <person name="Sun W.H."/>
            <person name="Liu D.K."/>
            <person name="Li Y."/>
            <person name="Chen G.Z."/>
            <person name="Liu X.D."/>
            <person name="Liao X.Y."/>
            <person name="Jiang Y.T."/>
            <person name="Yu X."/>
            <person name="Hao Y."/>
            <person name="Huang J."/>
            <person name="Zhao X.W."/>
            <person name="Ke S."/>
            <person name="Chen Y.Y."/>
            <person name="Wu W.L."/>
            <person name="Hsu J.L."/>
            <person name="Lin Y.F."/>
            <person name="Huang M.D."/>
            <person name="Li C.Y."/>
            <person name="Huang L."/>
            <person name="Wang Z.W."/>
            <person name="Zhao X."/>
            <person name="Zhong W.Y."/>
            <person name="Peng D.H."/>
            <person name="Ahmad S."/>
            <person name="Lan S."/>
            <person name="Zhang J.S."/>
            <person name="Tsai W.C."/>
            <person name="Van de Peer Y."/>
            <person name="Liu Z.J."/>
        </authorList>
    </citation>
    <scope>NUCLEOTIDE SEQUENCE</scope>
    <source>
        <strain evidence="10">CP</strain>
    </source>
</reference>
<name>A0AAV9F4B0_ACOCL</name>
<dbReference type="Proteomes" id="UP001180020">
    <property type="component" value="Unassembled WGS sequence"/>
</dbReference>
<evidence type="ECO:0000256" key="6">
    <source>
        <dbReference type="ARBA" id="ARBA00022989"/>
    </source>
</evidence>
<reference evidence="10" key="2">
    <citation type="submission" date="2023-06" db="EMBL/GenBank/DDBJ databases">
        <authorList>
            <person name="Ma L."/>
            <person name="Liu K.-W."/>
            <person name="Li Z."/>
            <person name="Hsiao Y.-Y."/>
            <person name="Qi Y."/>
            <person name="Fu T."/>
            <person name="Tang G."/>
            <person name="Zhang D."/>
            <person name="Sun W.-H."/>
            <person name="Liu D.-K."/>
            <person name="Li Y."/>
            <person name="Chen G.-Z."/>
            <person name="Liu X.-D."/>
            <person name="Liao X.-Y."/>
            <person name="Jiang Y.-T."/>
            <person name="Yu X."/>
            <person name="Hao Y."/>
            <person name="Huang J."/>
            <person name="Zhao X.-W."/>
            <person name="Ke S."/>
            <person name="Chen Y.-Y."/>
            <person name="Wu W.-L."/>
            <person name="Hsu J.-L."/>
            <person name="Lin Y.-F."/>
            <person name="Huang M.-D."/>
            <person name="Li C.-Y."/>
            <person name="Huang L."/>
            <person name="Wang Z.-W."/>
            <person name="Zhao X."/>
            <person name="Zhong W.-Y."/>
            <person name="Peng D.-H."/>
            <person name="Ahmad S."/>
            <person name="Lan S."/>
            <person name="Zhang J.-S."/>
            <person name="Tsai W.-C."/>
            <person name="Van De Peer Y."/>
            <person name="Liu Z.-J."/>
        </authorList>
    </citation>
    <scope>NUCLEOTIDE SEQUENCE</scope>
    <source>
        <strain evidence="10">CP</strain>
        <tissue evidence="10">Leaves</tissue>
    </source>
</reference>
<evidence type="ECO:0000256" key="1">
    <source>
        <dbReference type="ARBA" id="ARBA00004606"/>
    </source>
</evidence>